<evidence type="ECO:0000313" key="1">
    <source>
        <dbReference type="EMBL" id="KAK2861528.1"/>
    </source>
</evidence>
<dbReference type="AlphaFoldDB" id="A0AA88T4W9"/>
<gene>
    <name evidence="1" type="ORF">Q5P01_001061</name>
</gene>
<reference evidence="1" key="1">
    <citation type="submission" date="2023-07" db="EMBL/GenBank/DDBJ databases">
        <title>Chromosome-level Genome Assembly of Striped Snakehead (Channa striata).</title>
        <authorList>
            <person name="Liu H."/>
        </authorList>
    </citation>
    <scope>NUCLEOTIDE SEQUENCE</scope>
    <source>
        <strain evidence="1">Gz</strain>
        <tissue evidence="1">Muscle</tissue>
    </source>
</reference>
<keyword evidence="2" id="KW-1185">Reference proteome</keyword>
<dbReference type="EMBL" id="JAUPFM010000001">
    <property type="protein sequence ID" value="KAK2861528.1"/>
    <property type="molecule type" value="Genomic_DNA"/>
</dbReference>
<name>A0AA88T4W9_CHASR</name>
<comment type="caution">
    <text evidence="1">The sequence shown here is derived from an EMBL/GenBank/DDBJ whole genome shotgun (WGS) entry which is preliminary data.</text>
</comment>
<protein>
    <submittedName>
        <fullName evidence="1">Uncharacterized protein</fullName>
    </submittedName>
</protein>
<sequence length="313" mass="35433">MGSEFSQDRYDSVAAQVYDESSRRPCLLPDIAIDESLLRFSGLNSSSELQAYSNELDPFDSVPNAAGLGALVISMIMEICIKLGTQTNDDSYNMLRRVFGEEKASAVRDTIENYVKRHHMFMNDDQPLQEELRRLERQLSDHLTVLKNSLLLDGQMSTRGFKIWVNGASFHVQMLIHEARLINKTVQSSSPYVNTVSVAIDFYLRDLNALLQKYKTYKTSITSAYTEGPYGYGGNIRCYVENVSELNCRFSPNSLDICGFWGGKQSKYIEAYINHIFTNYEAITGLKTHFLNAKNNLPTLINQHEDFIVPSAA</sequence>
<organism evidence="1 2">
    <name type="scientific">Channa striata</name>
    <name type="common">Snakehead murrel</name>
    <name type="synonym">Ophicephalus striatus</name>
    <dbReference type="NCBI Taxonomy" id="64152"/>
    <lineage>
        <taxon>Eukaryota</taxon>
        <taxon>Metazoa</taxon>
        <taxon>Chordata</taxon>
        <taxon>Craniata</taxon>
        <taxon>Vertebrata</taxon>
        <taxon>Euteleostomi</taxon>
        <taxon>Actinopterygii</taxon>
        <taxon>Neopterygii</taxon>
        <taxon>Teleostei</taxon>
        <taxon>Neoteleostei</taxon>
        <taxon>Acanthomorphata</taxon>
        <taxon>Anabantaria</taxon>
        <taxon>Anabantiformes</taxon>
        <taxon>Channoidei</taxon>
        <taxon>Channidae</taxon>
        <taxon>Channa</taxon>
    </lineage>
</organism>
<accession>A0AA88T4W9</accession>
<dbReference type="Proteomes" id="UP001187415">
    <property type="component" value="Unassembled WGS sequence"/>
</dbReference>
<proteinExistence type="predicted"/>
<evidence type="ECO:0000313" key="2">
    <source>
        <dbReference type="Proteomes" id="UP001187415"/>
    </source>
</evidence>